<dbReference type="GO" id="GO:0005886">
    <property type="term" value="C:plasma membrane"/>
    <property type="evidence" value="ECO:0007669"/>
    <property type="project" value="UniProtKB-SubCell"/>
</dbReference>
<protein>
    <submittedName>
        <fullName evidence="11">Methyl-accepting chemotaxis sensory transducer</fullName>
    </submittedName>
</protein>
<evidence type="ECO:0000256" key="4">
    <source>
        <dbReference type="ARBA" id="ARBA00023224"/>
    </source>
</evidence>
<dbReference type="GO" id="GO:0006935">
    <property type="term" value="P:chemotaxis"/>
    <property type="evidence" value="ECO:0007669"/>
    <property type="project" value="UniProtKB-ARBA"/>
</dbReference>
<dbReference type="GO" id="GO:0007165">
    <property type="term" value="P:signal transduction"/>
    <property type="evidence" value="ECO:0007669"/>
    <property type="project" value="UniProtKB-KW"/>
</dbReference>
<keyword evidence="4 6" id="KW-0807">Transducer</keyword>
<keyword evidence="2" id="KW-1003">Cell membrane</keyword>
<feature type="coiled-coil region" evidence="7">
    <location>
        <begin position="102"/>
        <end position="173"/>
    </location>
</feature>
<dbReference type="PANTHER" id="PTHR32089">
    <property type="entry name" value="METHYL-ACCEPTING CHEMOTAXIS PROTEIN MCPB"/>
    <property type="match status" value="1"/>
</dbReference>
<evidence type="ECO:0000259" key="10">
    <source>
        <dbReference type="PROSITE" id="PS50885"/>
    </source>
</evidence>
<dbReference type="FunFam" id="1.10.287.950:FF:000001">
    <property type="entry name" value="Methyl-accepting chemotaxis sensory transducer"/>
    <property type="match status" value="1"/>
</dbReference>
<proteinExistence type="inferred from homology"/>
<evidence type="ECO:0000256" key="3">
    <source>
        <dbReference type="ARBA" id="ARBA00023136"/>
    </source>
</evidence>
<feature type="transmembrane region" description="Helical" evidence="8">
    <location>
        <begin position="12"/>
        <end position="33"/>
    </location>
</feature>
<organism evidence="11 12">
    <name type="scientific">Brevibacillus borstelensis AK1</name>
    <dbReference type="NCBI Taxonomy" id="1300222"/>
    <lineage>
        <taxon>Bacteria</taxon>
        <taxon>Bacillati</taxon>
        <taxon>Bacillota</taxon>
        <taxon>Bacilli</taxon>
        <taxon>Bacillales</taxon>
        <taxon>Paenibacillaceae</taxon>
        <taxon>Brevibacillus</taxon>
    </lineage>
</organism>
<dbReference type="EMBL" id="APBN01000003">
    <property type="protein sequence ID" value="EMT52718.1"/>
    <property type="molecule type" value="Genomic_DNA"/>
</dbReference>
<feature type="transmembrane region" description="Helical" evidence="8">
    <location>
        <begin position="188"/>
        <end position="205"/>
    </location>
</feature>
<dbReference type="CDD" id="cd11386">
    <property type="entry name" value="MCP_signal"/>
    <property type="match status" value="1"/>
</dbReference>
<evidence type="ECO:0000313" key="12">
    <source>
        <dbReference type="Proteomes" id="UP000012081"/>
    </source>
</evidence>
<keyword evidence="8" id="KW-1133">Transmembrane helix</keyword>
<comment type="subcellular location">
    <subcellularLocation>
        <location evidence="1">Cell membrane</location>
    </subcellularLocation>
</comment>
<dbReference type="Gene3D" id="1.10.287.950">
    <property type="entry name" value="Methyl-accepting chemotaxis protein"/>
    <property type="match status" value="1"/>
</dbReference>
<feature type="domain" description="Methyl-accepting transducer" evidence="9">
    <location>
        <begin position="278"/>
        <end position="514"/>
    </location>
</feature>
<keyword evidence="8" id="KW-0812">Transmembrane</keyword>
<evidence type="ECO:0000259" key="9">
    <source>
        <dbReference type="PROSITE" id="PS50111"/>
    </source>
</evidence>
<dbReference type="AlphaFoldDB" id="M8DGV4"/>
<dbReference type="InterPro" id="IPR003660">
    <property type="entry name" value="HAMP_dom"/>
</dbReference>
<evidence type="ECO:0000256" key="6">
    <source>
        <dbReference type="PROSITE-ProRule" id="PRU00284"/>
    </source>
</evidence>
<comment type="similarity">
    <text evidence="5">Belongs to the methyl-accepting chemotaxis (MCP) protein family.</text>
</comment>
<reference evidence="11 12" key="1">
    <citation type="submission" date="2013-03" db="EMBL/GenBank/DDBJ databases">
        <title>Assembly of a new bacterial strain Brevibacillus borstelensis AK1.</title>
        <authorList>
            <person name="Rajan I."/>
            <person name="PoliReddy D."/>
            <person name="Sugumar T."/>
            <person name="Rathinam K."/>
            <person name="Alqarawi S."/>
            <person name="Khalil A.B."/>
            <person name="Sivakumar N."/>
        </authorList>
    </citation>
    <scope>NUCLEOTIDE SEQUENCE [LARGE SCALE GENOMIC DNA]</scope>
    <source>
        <strain evidence="11 12">AK1</strain>
    </source>
</reference>
<evidence type="ECO:0000256" key="1">
    <source>
        <dbReference type="ARBA" id="ARBA00004236"/>
    </source>
</evidence>
<dbReference type="Gene3D" id="6.10.340.10">
    <property type="match status" value="1"/>
</dbReference>
<keyword evidence="3 8" id="KW-0472">Membrane</keyword>
<dbReference type="Pfam" id="PF00015">
    <property type="entry name" value="MCPsignal"/>
    <property type="match status" value="1"/>
</dbReference>
<feature type="domain" description="HAMP" evidence="10">
    <location>
        <begin position="206"/>
        <end position="259"/>
    </location>
</feature>
<evidence type="ECO:0000256" key="7">
    <source>
        <dbReference type="SAM" id="Coils"/>
    </source>
</evidence>
<comment type="caution">
    <text evidence="11">The sequence shown here is derived from an EMBL/GenBank/DDBJ whole genome shotgun (WGS) entry which is preliminary data.</text>
</comment>
<keyword evidence="12" id="KW-1185">Reference proteome</keyword>
<dbReference type="PANTHER" id="PTHR32089:SF112">
    <property type="entry name" value="LYSOZYME-LIKE PROTEIN-RELATED"/>
    <property type="match status" value="1"/>
</dbReference>
<dbReference type="PATRIC" id="fig|1300222.3.peg.1654"/>
<evidence type="ECO:0000256" key="5">
    <source>
        <dbReference type="ARBA" id="ARBA00029447"/>
    </source>
</evidence>
<gene>
    <name evidence="11" type="ORF">I532_08062</name>
</gene>
<evidence type="ECO:0000256" key="2">
    <source>
        <dbReference type="ARBA" id="ARBA00022475"/>
    </source>
</evidence>
<dbReference type="Pfam" id="PF12729">
    <property type="entry name" value="4HB_MCP_1"/>
    <property type="match status" value="1"/>
</dbReference>
<evidence type="ECO:0000313" key="11">
    <source>
        <dbReference type="EMBL" id="EMT52718.1"/>
    </source>
</evidence>
<dbReference type="SUPFAM" id="SSF58104">
    <property type="entry name" value="Methyl-accepting chemotaxis protein (MCP) signaling domain"/>
    <property type="match status" value="1"/>
</dbReference>
<dbReference type="STRING" id="1300222.I532_08062"/>
<evidence type="ECO:0000256" key="8">
    <source>
        <dbReference type="SAM" id="Phobius"/>
    </source>
</evidence>
<dbReference type="PROSITE" id="PS50111">
    <property type="entry name" value="CHEMOTAXIS_TRANSDUC_2"/>
    <property type="match status" value="1"/>
</dbReference>
<accession>M8DGV4</accession>
<dbReference type="SMART" id="SM00283">
    <property type="entry name" value="MA"/>
    <property type="match status" value="1"/>
</dbReference>
<dbReference type="Pfam" id="PF00672">
    <property type="entry name" value="HAMP"/>
    <property type="match status" value="1"/>
</dbReference>
<name>M8DGV4_9BACL</name>
<dbReference type="InterPro" id="IPR004089">
    <property type="entry name" value="MCPsignal_dom"/>
</dbReference>
<keyword evidence="7" id="KW-0175">Coiled coil</keyword>
<dbReference type="Proteomes" id="UP000012081">
    <property type="component" value="Unassembled WGS sequence"/>
</dbReference>
<dbReference type="InterPro" id="IPR024478">
    <property type="entry name" value="HlyB_4HB_MCP"/>
</dbReference>
<dbReference type="PROSITE" id="PS50885">
    <property type="entry name" value="HAMP"/>
    <property type="match status" value="1"/>
</dbReference>
<dbReference type="CDD" id="cd06225">
    <property type="entry name" value="HAMP"/>
    <property type="match status" value="1"/>
</dbReference>
<sequence length="565" mass="61217">MNLSLSIRNKLLLGFLGIVLMFGITNGVAYLFIKQLNDSYAELLGKRVQVLENAKEIQNSASREISTLRAVLLAEANSAGTMDEAIETLDATIKSTVELVSTEEEKTLLESLQRLNDQYKEKAVQVEKLIGTNDWENAKRVALNDAMPVSREIRNLANLLVDNEKKLMEAETLQNSELVEQIRNTIKIISLVAIASAIVVGFWLSRHISKPIVQLTAAAERVAAGDLTVAIGRVKNRDELGKLAQAFGQMVKNLRTLVTEVVGNAQQVAASSEQLTASAEQTTQATNQIASAIQGVAHGAEVQGRSVEDSVRLITEMNLGVQRVAQTAANVAGVSVETSKETERGNEMIHRVIDQMQTISDAVGQTDQVVKRLEQRSKQIDEIIQVITGISDQTNLLALNAAIEAARAGEHGRGFAVVADEVRKLAEQSKNSAEQIANLIREIQSDTSHAVAAMEQGQKEVAAGREIVEETGAGFQRIFHAVEQTSAQIQEVTAVAEEMTASSEQIKASIEEMARIAEESAANSQNVASVSEEQLASMQEIAASAGALEKMAEELRTLVSRFRVS</sequence>
<dbReference type="SMART" id="SM00304">
    <property type="entry name" value="HAMP"/>
    <property type="match status" value="1"/>
</dbReference>